<evidence type="ECO:0000256" key="7">
    <source>
        <dbReference type="ARBA" id="ARBA00022989"/>
    </source>
</evidence>
<dbReference type="CDD" id="cd19064">
    <property type="entry name" value="LGIC_TM_nAChR"/>
    <property type="match status" value="1"/>
</dbReference>
<sequence length="468" mass="54113">MASRSHKSIVQIFCSLKQMLTHSHAEDELFKTLFSGYNKWSRPVPNISDVVIVKFGLSIAQLIDDEKNQMMTTNVWLKQEWNDYKLRWRPSDYDNVTSIRVPSELIWVPDIVLYNNADGEFAVTHMTKAHLFHTGKVRWVPPAIYKSSCSIDVTFFPFDQQNCKMKFGSWTYDKAKIDLERIENTVDLNNYWESGEWAIINAVGTYNTKKYDCCHEIYPDITYFFIIRRLPLFYTINLIIPCLLISCLTVLVFYLPSDCGEKITLCISVLLSLTVFLLLITEIIPSTSLVIPLIGEYLLFTMIFVTLSIVITVFVLNVHHRSPSTHKMPRWVHSVFLDLIPRWLFMRRPAPDGRPGYESSHCISTSYTWMRDGSTLENSERSCCEDLELGTLTSYFSFRPPSPRPPGLTPPVIRALQGVHYIADHLRAEDDWKYVAMVIDRIFLWMFIIVCLLGTIGLFLPPWLAGMI</sequence>
<dbReference type="FunFam" id="1.20.58.390:FF:000001">
    <property type="entry name" value="Neuronal nicotinic acetylcholine receptor subunit 3"/>
    <property type="match status" value="1"/>
</dbReference>
<evidence type="ECO:0000256" key="16">
    <source>
        <dbReference type="ARBA" id="ARBA00023303"/>
    </source>
</evidence>
<dbReference type="PRINTS" id="PR00252">
    <property type="entry name" value="NRIONCHANNEL"/>
</dbReference>
<dbReference type="Gene3D" id="2.70.170.10">
    <property type="entry name" value="Neurotransmitter-gated ion-channel ligand-binding domain"/>
    <property type="match status" value="1"/>
</dbReference>
<keyword evidence="12" id="KW-0675">Receptor</keyword>
<reference evidence="21" key="1">
    <citation type="submission" date="2025-08" db="UniProtKB">
        <authorList>
            <consortium name="Ensembl"/>
        </authorList>
    </citation>
    <scope>IDENTIFICATION</scope>
</reference>
<dbReference type="InterPro" id="IPR018000">
    <property type="entry name" value="Neurotransmitter_ion_chnl_CS"/>
</dbReference>
<evidence type="ECO:0000256" key="2">
    <source>
        <dbReference type="ARBA" id="ARBA00009237"/>
    </source>
</evidence>
<dbReference type="PRINTS" id="PR00254">
    <property type="entry name" value="NICOTINICR"/>
</dbReference>
<keyword evidence="15" id="KW-1071">Ligand-gated ion channel</keyword>
<evidence type="ECO:0000256" key="18">
    <source>
        <dbReference type="RuleBase" id="RU000687"/>
    </source>
</evidence>
<evidence type="ECO:0000313" key="21">
    <source>
        <dbReference type="Ensembl" id="ENSPMEP00000015543.1"/>
    </source>
</evidence>
<keyword evidence="11" id="KW-1015">Disulfide bond</keyword>
<dbReference type="Gene3D" id="1.20.58.390">
    <property type="entry name" value="Neurotransmitter-gated ion-channel transmembrane domain"/>
    <property type="match status" value="2"/>
</dbReference>
<dbReference type="InterPro" id="IPR036719">
    <property type="entry name" value="Neuro-gated_channel_TM_sf"/>
</dbReference>
<dbReference type="NCBIfam" id="TIGR00860">
    <property type="entry name" value="LIC"/>
    <property type="match status" value="1"/>
</dbReference>
<keyword evidence="10 18" id="KW-0472">Membrane</keyword>
<dbReference type="InterPro" id="IPR002394">
    <property type="entry name" value="Nicotinic_acetylcholine_rcpt"/>
</dbReference>
<keyword evidence="14" id="KW-0628">Postsynaptic cell membrane</keyword>
<keyword evidence="13" id="KW-0325">Glycoprotein</keyword>
<evidence type="ECO:0000256" key="11">
    <source>
        <dbReference type="ARBA" id="ARBA00023157"/>
    </source>
</evidence>
<keyword evidence="5 18" id="KW-0812">Transmembrane</keyword>
<dbReference type="InterPro" id="IPR006029">
    <property type="entry name" value="Neurotrans-gated_channel_TM"/>
</dbReference>
<evidence type="ECO:0000256" key="12">
    <source>
        <dbReference type="ARBA" id="ARBA00023170"/>
    </source>
</evidence>
<evidence type="ECO:0000256" key="4">
    <source>
        <dbReference type="ARBA" id="ARBA00022475"/>
    </source>
</evidence>
<dbReference type="GO" id="GO:0045211">
    <property type="term" value="C:postsynaptic membrane"/>
    <property type="evidence" value="ECO:0007669"/>
    <property type="project" value="UniProtKB-SubCell"/>
</dbReference>
<evidence type="ECO:0000259" key="20">
    <source>
        <dbReference type="Pfam" id="PF02932"/>
    </source>
</evidence>
<evidence type="ECO:0000256" key="8">
    <source>
        <dbReference type="ARBA" id="ARBA00023018"/>
    </source>
</evidence>
<dbReference type="InterPro" id="IPR038050">
    <property type="entry name" value="Neuro_actylchol_rec"/>
</dbReference>
<dbReference type="PANTHER" id="PTHR18945">
    <property type="entry name" value="NEUROTRANSMITTER GATED ION CHANNEL"/>
    <property type="match status" value="1"/>
</dbReference>
<evidence type="ECO:0000256" key="10">
    <source>
        <dbReference type="ARBA" id="ARBA00023136"/>
    </source>
</evidence>
<dbReference type="InterPro" id="IPR036734">
    <property type="entry name" value="Neur_chan_lig-bd_sf"/>
</dbReference>
<evidence type="ECO:0000256" key="17">
    <source>
        <dbReference type="ARBA" id="ARBA00034104"/>
    </source>
</evidence>
<dbReference type="SUPFAM" id="SSF63712">
    <property type="entry name" value="Nicotinic receptor ligand binding domain-like"/>
    <property type="match status" value="1"/>
</dbReference>
<feature type="transmembrane region" description="Helical" evidence="18">
    <location>
        <begin position="263"/>
        <end position="285"/>
    </location>
</feature>
<evidence type="ECO:0000256" key="1">
    <source>
        <dbReference type="ARBA" id="ARBA00003328"/>
    </source>
</evidence>
<feature type="domain" description="Neurotransmitter-gated ion-channel ligand-binding" evidence="19">
    <location>
        <begin position="26"/>
        <end position="230"/>
    </location>
</feature>
<evidence type="ECO:0000256" key="3">
    <source>
        <dbReference type="ARBA" id="ARBA00022448"/>
    </source>
</evidence>
<keyword evidence="6" id="KW-0732">Signal</keyword>
<dbReference type="Pfam" id="PF02931">
    <property type="entry name" value="Neur_chan_LBD"/>
    <property type="match status" value="1"/>
</dbReference>
<organism evidence="21 22">
    <name type="scientific">Poecilia mexicana</name>
    <dbReference type="NCBI Taxonomy" id="48701"/>
    <lineage>
        <taxon>Eukaryota</taxon>
        <taxon>Metazoa</taxon>
        <taxon>Chordata</taxon>
        <taxon>Craniata</taxon>
        <taxon>Vertebrata</taxon>
        <taxon>Euteleostomi</taxon>
        <taxon>Actinopterygii</taxon>
        <taxon>Neopterygii</taxon>
        <taxon>Teleostei</taxon>
        <taxon>Neoteleostei</taxon>
        <taxon>Acanthomorphata</taxon>
        <taxon>Ovalentaria</taxon>
        <taxon>Atherinomorphae</taxon>
        <taxon>Cyprinodontiformes</taxon>
        <taxon>Poeciliidae</taxon>
        <taxon>Poeciliinae</taxon>
        <taxon>Poecilia</taxon>
    </lineage>
</organism>
<comment type="function">
    <text evidence="1">After binding acetylcholine, the AChR responds by an extensive change in conformation that affects all subunits and leads to opening of an ion-conducting channel across the plasma membrane.</text>
</comment>
<dbReference type="InterPro" id="IPR006202">
    <property type="entry name" value="Neur_chan_lig-bd"/>
</dbReference>
<dbReference type="Pfam" id="PF02932">
    <property type="entry name" value="Neur_chan_memb"/>
    <property type="match status" value="1"/>
</dbReference>
<dbReference type="GO" id="GO:0004888">
    <property type="term" value="F:transmembrane signaling receptor activity"/>
    <property type="evidence" value="ECO:0007669"/>
    <property type="project" value="InterPro"/>
</dbReference>
<protein>
    <recommendedName>
        <fullName evidence="23">Cholinergic receptor, nicotinic, alpha 2b (neuronal)</fullName>
    </recommendedName>
</protein>
<evidence type="ECO:0000256" key="15">
    <source>
        <dbReference type="ARBA" id="ARBA00023286"/>
    </source>
</evidence>
<keyword evidence="3 18" id="KW-0813">Transport</keyword>
<dbReference type="Ensembl" id="ENSPMET00000033047.1">
    <property type="protein sequence ID" value="ENSPMEP00000015543.1"/>
    <property type="gene ID" value="ENSPMEG00000018180.1"/>
</dbReference>
<comment type="subcellular location">
    <subcellularLocation>
        <location evidence="17">Postsynaptic cell membrane</location>
        <topology evidence="17">Multi-pass membrane protein</topology>
    </subcellularLocation>
</comment>
<evidence type="ECO:0000313" key="22">
    <source>
        <dbReference type="Proteomes" id="UP000261480"/>
    </source>
</evidence>
<dbReference type="Proteomes" id="UP000261480">
    <property type="component" value="Unplaced"/>
</dbReference>
<evidence type="ECO:0000256" key="14">
    <source>
        <dbReference type="ARBA" id="ARBA00023257"/>
    </source>
</evidence>
<evidence type="ECO:0000256" key="5">
    <source>
        <dbReference type="ARBA" id="ARBA00022692"/>
    </source>
</evidence>
<accession>A0A3B3XKM6</accession>
<keyword evidence="9 18" id="KW-0406">Ion transport</keyword>
<keyword evidence="22" id="KW-1185">Reference proteome</keyword>
<feature type="domain" description="Neurotransmitter-gated ion-channel transmembrane" evidence="20">
    <location>
        <begin position="238"/>
        <end position="459"/>
    </location>
</feature>
<keyword evidence="16 18" id="KW-0407">Ion channel</keyword>
<feature type="transmembrane region" description="Helical" evidence="18">
    <location>
        <begin position="442"/>
        <end position="464"/>
    </location>
</feature>
<comment type="similarity">
    <text evidence="2">Belongs to the ligand-gated ion channel (TC 1.A.9) family. Acetylcholine receptor (TC 1.A.9.1) subfamily.</text>
</comment>
<dbReference type="InterPro" id="IPR006201">
    <property type="entry name" value="Neur_channel"/>
</dbReference>
<dbReference type="GO" id="GO:0022848">
    <property type="term" value="F:acetylcholine-gated monoatomic cation-selective channel activity"/>
    <property type="evidence" value="ECO:0007669"/>
    <property type="project" value="InterPro"/>
</dbReference>
<evidence type="ECO:0000256" key="6">
    <source>
        <dbReference type="ARBA" id="ARBA00022729"/>
    </source>
</evidence>
<evidence type="ECO:0000256" key="13">
    <source>
        <dbReference type="ARBA" id="ARBA00023180"/>
    </source>
</evidence>
<keyword evidence="7 18" id="KW-1133">Transmembrane helix</keyword>
<keyword evidence="4" id="KW-1003">Cell membrane</keyword>
<dbReference type="PROSITE" id="PS00236">
    <property type="entry name" value="NEUROTR_ION_CHANNEL"/>
    <property type="match status" value="1"/>
</dbReference>
<proteinExistence type="inferred from homology"/>
<dbReference type="AlphaFoldDB" id="A0A3B3XKM6"/>
<name>A0A3B3XKM6_9TELE</name>
<evidence type="ECO:0008006" key="23">
    <source>
        <dbReference type="Google" id="ProtNLM"/>
    </source>
</evidence>
<dbReference type="SUPFAM" id="SSF90112">
    <property type="entry name" value="Neurotransmitter-gated ion-channel transmembrane pore"/>
    <property type="match status" value="1"/>
</dbReference>
<evidence type="ECO:0000256" key="9">
    <source>
        <dbReference type="ARBA" id="ARBA00023065"/>
    </source>
</evidence>
<evidence type="ECO:0000259" key="19">
    <source>
        <dbReference type="Pfam" id="PF02931"/>
    </source>
</evidence>
<dbReference type="FunFam" id="2.70.170.10:FF:000005">
    <property type="entry name" value="Neuronal nicotinic acetylcholine receptor alpha4 subunit"/>
    <property type="match status" value="1"/>
</dbReference>
<feature type="transmembrane region" description="Helical" evidence="18">
    <location>
        <begin position="297"/>
        <end position="318"/>
    </location>
</feature>
<feature type="transmembrane region" description="Helical" evidence="18">
    <location>
        <begin position="232"/>
        <end position="256"/>
    </location>
</feature>
<reference evidence="21" key="2">
    <citation type="submission" date="2025-09" db="UniProtKB">
        <authorList>
            <consortium name="Ensembl"/>
        </authorList>
    </citation>
    <scope>IDENTIFICATION</scope>
</reference>
<keyword evidence="8" id="KW-0770">Synapse</keyword>